<evidence type="ECO:0000259" key="6">
    <source>
        <dbReference type="Pfam" id="PF05199"/>
    </source>
</evidence>
<feature type="domain" description="Glucose-methanol-choline oxidoreductase N-terminal" evidence="5">
    <location>
        <begin position="7"/>
        <end position="293"/>
    </location>
</feature>
<dbReference type="InterPro" id="IPR000172">
    <property type="entry name" value="GMC_OxRdtase_N"/>
</dbReference>
<dbReference type="PIRSF" id="PIRSF000137">
    <property type="entry name" value="Alcohol_oxidase"/>
    <property type="match status" value="1"/>
</dbReference>
<dbReference type="GO" id="GO:0016614">
    <property type="term" value="F:oxidoreductase activity, acting on CH-OH group of donors"/>
    <property type="evidence" value="ECO:0007669"/>
    <property type="project" value="InterPro"/>
</dbReference>
<evidence type="ECO:0000256" key="3">
    <source>
        <dbReference type="ARBA" id="ARBA00022630"/>
    </source>
</evidence>
<comment type="similarity">
    <text evidence="2">Belongs to the GMC oxidoreductase family.</text>
</comment>
<evidence type="ECO:0000259" key="5">
    <source>
        <dbReference type="Pfam" id="PF00732"/>
    </source>
</evidence>
<evidence type="ECO:0000313" key="10">
    <source>
        <dbReference type="EMBL" id="CAB5004205.1"/>
    </source>
</evidence>
<organism evidence="7">
    <name type="scientific">freshwater metagenome</name>
    <dbReference type="NCBI Taxonomy" id="449393"/>
    <lineage>
        <taxon>unclassified sequences</taxon>
        <taxon>metagenomes</taxon>
        <taxon>ecological metagenomes</taxon>
    </lineage>
</organism>
<evidence type="ECO:0000313" key="8">
    <source>
        <dbReference type="EMBL" id="CAB4832681.1"/>
    </source>
</evidence>
<evidence type="ECO:0000256" key="1">
    <source>
        <dbReference type="ARBA" id="ARBA00001974"/>
    </source>
</evidence>
<dbReference type="AlphaFoldDB" id="A0A6J6S2Z5"/>
<dbReference type="InterPro" id="IPR007867">
    <property type="entry name" value="GMC_OxRtase_C"/>
</dbReference>
<dbReference type="PANTHER" id="PTHR11552">
    <property type="entry name" value="GLUCOSE-METHANOL-CHOLINE GMC OXIDOREDUCTASE"/>
    <property type="match status" value="1"/>
</dbReference>
<name>A0A6J6S2Z5_9ZZZZ</name>
<reference evidence="7" key="1">
    <citation type="submission" date="2020-05" db="EMBL/GenBank/DDBJ databases">
        <authorList>
            <person name="Chiriac C."/>
            <person name="Salcher M."/>
            <person name="Ghai R."/>
            <person name="Kavagutti S V."/>
        </authorList>
    </citation>
    <scope>NUCLEOTIDE SEQUENCE</scope>
</reference>
<proteinExistence type="inferred from homology"/>
<evidence type="ECO:0000313" key="9">
    <source>
        <dbReference type="EMBL" id="CAB4888878.1"/>
    </source>
</evidence>
<gene>
    <name evidence="7" type="ORF">UFOPK2754_00365</name>
    <name evidence="8" type="ORF">UFOPK3139_01686</name>
    <name evidence="9" type="ORF">UFOPK3543_00077</name>
    <name evidence="10" type="ORF">UFOPK3967_01840</name>
</gene>
<evidence type="ECO:0000256" key="4">
    <source>
        <dbReference type="ARBA" id="ARBA00022827"/>
    </source>
</evidence>
<dbReference type="GO" id="GO:0050660">
    <property type="term" value="F:flavin adenine dinucleotide binding"/>
    <property type="evidence" value="ECO:0007669"/>
    <property type="project" value="InterPro"/>
</dbReference>
<dbReference type="EMBL" id="CAFBOS010000118">
    <property type="protein sequence ID" value="CAB5004205.1"/>
    <property type="molecule type" value="Genomic_DNA"/>
</dbReference>
<dbReference type="Gene3D" id="3.30.410.40">
    <property type="match status" value="1"/>
</dbReference>
<dbReference type="InterPro" id="IPR036188">
    <property type="entry name" value="FAD/NAD-bd_sf"/>
</dbReference>
<dbReference type="EMBL" id="CAEZYR010000008">
    <property type="protein sequence ID" value="CAB4729360.1"/>
    <property type="molecule type" value="Genomic_DNA"/>
</dbReference>
<feature type="domain" description="Glucose-methanol-choline oxidoreductase C-terminal" evidence="6">
    <location>
        <begin position="354"/>
        <end position="486"/>
    </location>
</feature>
<protein>
    <submittedName>
        <fullName evidence="7">Unannotated protein</fullName>
    </submittedName>
</protein>
<accession>A0A6J6S2Z5</accession>
<dbReference type="SUPFAM" id="SSF51905">
    <property type="entry name" value="FAD/NAD(P)-binding domain"/>
    <property type="match status" value="1"/>
</dbReference>
<sequence>MSHHAVDTLIIGAGSAGSALAVRLSEDPSRRVLLLEAGPDYRSATLPPELETLSRPIAWPHDWRNEVTSIDGRMLHYGRGRVVGGSSQTNGGVAIRAEPDDFVTLPVGWHFDDLLPAFRRSEHDLDFGGAEYHGDSGPIPIVRWAREEWTPMQTAFHDACLALGYLACPDHNAPYTTGVGPIPMNRVGRRRMSNLIVYLEPARERTNLEIRGDAHVRRLLIEGRTDRVRVTGVELVDGTRIVAGEVVLSAGVVQNPLLLWRSGIGPADALGELGGTCVLDAPHVGAHVTDHYVVTYATPIDAGLVTDDDPSLQNILRLQSPGSTRGNDLQITPFVRRHADGARSIAMSVSLQLPDGEGSITPTSLDPDAAARISWPFAGIAENVRRIREGYRISARLAEASGIAIDHDALARDLALDDTEIDALIAAEHSAFYHGVGTCRMGDDPATSVVDATCRVHGVDALRIIDASILPTVPRANTHLAVVALAEHAAATIF</sequence>
<dbReference type="EMBL" id="CAFBMH010000001">
    <property type="protein sequence ID" value="CAB4888878.1"/>
    <property type="molecule type" value="Genomic_DNA"/>
</dbReference>
<dbReference type="PANTHER" id="PTHR11552:SF147">
    <property type="entry name" value="CHOLINE DEHYDROGENASE, MITOCHONDRIAL"/>
    <property type="match status" value="1"/>
</dbReference>
<dbReference type="EMBL" id="CAFABA010000068">
    <property type="protein sequence ID" value="CAB4832681.1"/>
    <property type="molecule type" value="Genomic_DNA"/>
</dbReference>
<dbReference type="InterPro" id="IPR012132">
    <property type="entry name" value="GMC_OxRdtase"/>
</dbReference>
<dbReference type="Pfam" id="PF05199">
    <property type="entry name" value="GMC_oxred_C"/>
    <property type="match status" value="1"/>
</dbReference>
<evidence type="ECO:0000313" key="7">
    <source>
        <dbReference type="EMBL" id="CAB4729360.1"/>
    </source>
</evidence>
<dbReference type="Pfam" id="PF00732">
    <property type="entry name" value="GMC_oxred_N"/>
    <property type="match status" value="1"/>
</dbReference>
<comment type="cofactor">
    <cofactor evidence="1">
        <name>FAD</name>
        <dbReference type="ChEBI" id="CHEBI:57692"/>
    </cofactor>
</comment>
<evidence type="ECO:0000256" key="2">
    <source>
        <dbReference type="ARBA" id="ARBA00010790"/>
    </source>
</evidence>
<dbReference type="Gene3D" id="3.50.50.60">
    <property type="entry name" value="FAD/NAD(P)-binding domain"/>
    <property type="match status" value="1"/>
</dbReference>
<keyword evidence="4" id="KW-0274">FAD</keyword>
<keyword evidence="3" id="KW-0285">Flavoprotein</keyword>